<dbReference type="EMBL" id="BMDZ01000115">
    <property type="protein sequence ID" value="GGB62411.1"/>
    <property type="molecule type" value="Genomic_DNA"/>
</dbReference>
<name>A0ABQ1JAU0_9PROT</name>
<sequence>MADHVAPQAGAALAGAAAAHHQHAGDQCHQWRHQMLAAGTDKAVETAHQAIVGKVGKRHSGGVPGGAISCAGQMAALSVFNSRFRMRSLSE</sequence>
<organism evidence="2 3">
    <name type="scientific">Tistrella bauzanensis</name>
    <dbReference type="NCBI Taxonomy" id="657419"/>
    <lineage>
        <taxon>Bacteria</taxon>
        <taxon>Pseudomonadati</taxon>
        <taxon>Pseudomonadota</taxon>
        <taxon>Alphaproteobacteria</taxon>
        <taxon>Geminicoccales</taxon>
        <taxon>Geminicoccaceae</taxon>
        <taxon>Tistrella</taxon>
    </lineage>
</organism>
<feature type="region of interest" description="Disordered" evidence="1">
    <location>
        <begin position="1"/>
        <end position="27"/>
    </location>
</feature>
<evidence type="ECO:0000256" key="1">
    <source>
        <dbReference type="SAM" id="MobiDB-lite"/>
    </source>
</evidence>
<comment type="caution">
    <text evidence="2">The sequence shown here is derived from an EMBL/GenBank/DDBJ whole genome shotgun (WGS) entry which is preliminary data.</text>
</comment>
<reference evidence="3" key="1">
    <citation type="journal article" date="2019" name="Int. J. Syst. Evol. Microbiol.">
        <title>The Global Catalogue of Microorganisms (GCM) 10K type strain sequencing project: providing services to taxonomists for standard genome sequencing and annotation.</title>
        <authorList>
            <consortium name="The Broad Institute Genomics Platform"/>
            <consortium name="The Broad Institute Genome Sequencing Center for Infectious Disease"/>
            <person name="Wu L."/>
            <person name="Ma J."/>
        </authorList>
    </citation>
    <scope>NUCLEOTIDE SEQUENCE [LARGE SCALE GENOMIC DNA]</scope>
    <source>
        <strain evidence="3">CGMCC 1.10188</strain>
    </source>
</reference>
<evidence type="ECO:0000313" key="2">
    <source>
        <dbReference type="EMBL" id="GGB62411.1"/>
    </source>
</evidence>
<protein>
    <submittedName>
        <fullName evidence="2">Uncharacterized protein</fullName>
    </submittedName>
</protein>
<gene>
    <name evidence="2" type="ORF">GCM10011505_48790</name>
</gene>
<dbReference type="Proteomes" id="UP000603352">
    <property type="component" value="Unassembled WGS sequence"/>
</dbReference>
<feature type="compositionally biased region" description="Low complexity" evidence="1">
    <location>
        <begin position="1"/>
        <end position="19"/>
    </location>
</feature>
<proteinExistence type="predicted"/>
<keyword evidence="3" id="KW-1185">Reference proteome</keyword>
<accession>A0ABQ1JAU0</accession>
<evidence type="ECO:0000313" key="3">
    <source>
        <dbReference type="Proteomes" id="UP000603352"/>
    </source>
</evidence>